<feature type="domain" description="ATP-dependent DNA helicase RecQ zinc-binding" evidence="1">
    <location>
        <begin position="9"/>
        <end position="40"/>
    </location>
</feature>
<reference evidence="2 3" key="1">
    <citation type="submission" date="2020-02" db="EMBL/GenBank/DDBJ databases">
        <title>Draft genome sequence of Haematococcus lacustris strain NIES-144.</title>
        <authorList>
            <person name="Morimoto D."/>
            <person name="Nakagawa S."/>
            <person name="Yoshida T."/>
            <person name="Sawayama S."/>
        </authorList>
    </citation>
    <scope>NUCLEOTIDE SEQUENCE [LARGE SCALE GENOMIC DNA]</scope>
    <source>
        <strain evidence="2 3">NIES-144</strain>
    </source>
</reference>
<dbReference type="Pfam" id="PF16124">
    <property type="entry name" value="RecQ_Zn_bind"/>
    <property type="match status" value="1"/>
</dbReference>
<gene>
    <name evidence="2" type="ORF">HaLaN_18611</name>
</gene>
<dbReference type="EMBL" id="BLLF01001807">
    <property type="protein sequence ID" value="GFH21333.1"/>
    <property type="molecule type" value="Genomic_DNA"/>
</dbReference>
<accession>A0A699ZFJ0</accession>
<comment type="caution">
    <text evidence="2">The sequence shown here is derived from an EMBL/GenBank/DDBJ whole genome shotgun (WGS) entry which is preliminary data.</text>
</comment>
<evidence type="ECO:0000259" key="1">
    <source>
        <dbReference type="Pfam" id="PF16124"/>
    </source>
</evidence>
<evidence type="ECO:0000313" key="3">
    <source>
        <dbReference type="Proteomes" id="UP000485058"/>
    </source>
</evidence>
<name>A0A699ZFJ0_HAELA</name>
<organism evidence="2 3">
    <name type="scientific">Haematococcus lacustris</name>
    <name type="common">Green alga</name>
    <name type="synonym">Haematococcus pluvialis</name>
    <dbReference type="NCBI Taxonomy" id="44745"/>
    <lineage>
        <taxon>Eukaryota</taxon>
        <taxon>Viridiplantae</taxon>
        <taxon>Chlorophyta</taxon>
        <taxon>core chlorophytes</taxon>
        <taxon>Chlorophyceae</taxon>
        <taxon>CS clade</taxon>
        <taxon>Chlamydomonadales</taxon>
        <taxon>Haematococcaceae</taxon>
        <taxon>Haematococcus</taxon>
    </lineage>
</organism>
<dbReference type="InterPro" id="IPR036388">
    <property type="entry name" value="WH-like_DNA-bd_sf"/>
</dbReference>
<sequence length="57" mass="6437">MVKCSKSGYQSGLKLLEAMRSYCEELQRCRHDILLQYFDDGSRLNSLGGAQGRTPEP</sequence>
<keyword evidence="3" id="KW-1185">Reference proteome</keyword>
<protein>
    <submittedName>
        <fullName evidence="2">RecQ zinc-binding</fullName>
    </submittedName>
</protein>
<dbReference type="AlphaFoldDB" id="A0A699ZFJ0"/>
<proteinExistence type="predicted"/>
<dbReference type="Proteomes" id="UP000485058">
    <property type="component" value="Unassembled WGS sequence"/>
</dbReference>
<dbReference type="InterPro" id="IPR032284">
    <property type="entry name" value="RecQ_Zn-bd"/>
</dbReference>
<evidence type="ECO:0000313" key="2">
    <source>
        <dbReference type="EMBL" id="GFH21333.1"/>
    </source>
</evidence>
<dbReference type="Gene3D" id="1.10.10.10">
    <property type="entry name" value="Winged helix-like DNA-binding domain superfamily/Winged helix DNA-binding domain"/>
    <property type="match status" value="1"/>
</dbReference>